<dbReference type="Proteomes" id="UP000054144">
    <property type="component" value="Unassembled WGS sequence"/>
</dbReference>
<name>A0A0D7AE94_9AGAR</name>
<sequence length="82" mass="9456">MTLDDLENVPFHLARVNTVPGYRVPERCLALPPPSTFSFLPTSFTTNYSEAMVHEFLSGMRQWDTPVSVSYVDYFWMKGIHI</sequence>
<protein>
    <submittedName>
        <fullName evidence="1">Uncharacterized protein</fullName>
    </submittedName>
</protein>
<accession>A0A0D7AE94</accession>
<dbReference type="EMBL" id="KN881740">
    <property type="protein sequence ID" value="KIY49020.1"/>
    <property type="molecule type" value="Genomic_DNA"/>
</dbReference>
<gene>
    <name evidence="1" type="ORF">FISHEDRAFT_73046</name>
</gene>
<evidence type="ECO:0000313" key="1">
    <source>
        <dbReference type="EMBL" id="KIY49020.1"/>
    </source>
</evidence>
<reference evidence="1 2" key="1">
    <citation type="journal article" date="2015" name="Fungal Genet. Biol.">
        <title>Evolution of novel wood decay mechanisms in Agaricales revealed by the genome sequences of Fistulina hepatica and Cylindrobasidium torrendii.</title>
        <authorList>
            <person name="Floudas D."/>
            <person name="Held B.W."/>
            <person name="Riley R."/>
            <person name="Nagy L.G."/>
            <person name="Koehler G."/>
            <person name="Ransdell A.S."/>
            <person name="Younus H."/>
            <person name="Chow J."/>
            <person name="Chiniquy J."/>
            <person name="Lipzen A."/>
            <person name="Tritt A."/>
            <person name="Sun H."/>
            <person name="Haridas S."/>
            <person name="LaButti K."/>
            <person name="Ohm R.A."/>
            <person name="Kues U."/>
            <person name="Blanchette R.A."/>
            <person name="Grigoriev I.V."/>
            <person name="Minto R.E."/>
            <person name="Hibbett D.S."/>
        </authorList>
    </citation>
    <scope>NUCLEOTIDE SEQUENCE [LARGE SCALE GENOMIC DNA]</scope>
    <source>
        <strain evidence="1 2">ATCC 64428</strain>
    </source>
</reference>
<dbReference type="AlphaFoldDB" id="A0A0D7AE94"/>
<proteinExistence type="predicted"/>
<evidence type="ECO:0000313" key="2">
    <source>
        <dbReference type="Proteomes" id="UP000054144"/>
    </source>
</evidence>
<keyword evidence="2" id="KW-1185">Reference proteome</keyword>
<organism evidence="1 2">
    <name type="scientific">Fistulina hepatica ATCC 64428</name>
    <dbReference type="NCBI Taxonomy" id="1128425"/>
    <lineage>
        <taxon>Eukaryota</taxon>
        <taxon>Fungi</taxon>
        <taxon>Dikarya</taxon>
        <taxon>Basidiomycota</taxon>
        <taxon>Agaricomycotina</taxon>
        <taxon>Agaricomycetes</taxon>
        <taxon>Agaricomycetidae</taxon>
        <taxon>Agaricales</taxon>
        <taxon>Fistulinaceae</taxon>
        <taxon>Fistulina</taxon>
    </lineage>
</organism>